<dbReference type="GO" id="GO:0035312">
    <property type="term" value="F:5'-3' DNA exonuclease activity"/>
    <property type="evidence" value="ECO:0007669"/>
    <property type="project" value="TreeGrafter"/>
</dbReference>
<organism evidence="18 19">
    <name type="scientific">Meleagris gallopavo</name>
    <name type="common">Wild turkey</name>
    <dbReference type="NCBI Taxonomy" id="9103"/>
    <lineage>
        <taxon>Eukaryota</taxon>
        <taxon>Metazoa</taxon>
        <taxon>Chordata</taxon>
        <taxon>Craniata</taxon>
        <taxon>Vertebrata</taxon>
        <taxon>Euteleostomi</taxon>
        <taxon>Archelosauria</taxon>
        <taxon>Archosauria</taxon>
        <taxon>Dinosauria</taxon>
        <taxon>Saurischia</taxon>
        <taxon>Theropoda</taxon>
        <taxon>Coelurosauria</taxon>
        <taxon>Aves</taxon>
        <taxon>Neognathae</taxon>
        <taxon>Galloanserae</taxon>
        <taxon>Galliformes</taxon>
        <taxon>Phasianidae</taxon>
        <taxon>Meleagridinae</taxon>
        <taxon>Meleagris</taxon>
    </lineage>
</organism>
<evidence type="ECO:0000256" key="13">
    <source>
        <dbReference type="ARBA" id="ARBA00023242"/>
    </source>
</evidence>
<evidence type="ECO:0000256" key="8">
    <source>
        <dbReference type="ARBA" id="ARBA00022763"/>
    </source>
</evidence>
<evidence type="ECO:0000256" key="15">
    <source>
        <dbReference type="ARBA" id="ARBA00041693"/>
    </source>
</evidence>
<dbReference type="GO" id="GO:0016604">
    <property type="term" value="C:nuclear body"/>
    <property type="evidence" value="ECO:0007669"/>
    <property type="project" value="Ensembl"/>
</dbReference>
<evidence type="ECO:0000256" key="1">
    <source>
        <dbReference type="ARBA" id="ARBA00001526"/>
    </source>
</evidence>
<feature type="domain" description="DNA repair metallo-beta-lactamase" evidence="17">
    <location>
        <begin position="175"/>
        <end position="257"/>
    </location>
</feature>
<keyword evidence="19" id="KW-1185">Reference proteome</keyword>
<comment type="catalytic activity">
    <reaction evidence="1">
        <text>a beta-lactam + H2O = a substituted beta-amino acid</text>
        <dbReference type="Rhea" id="RHEA:20401"/>
        <dbReference type="ChEBI" id="CHEBI:15377"/>
        <dbReference type="ChEBI" id="CHEBI:35627"/>
        <dbReference type="ChEBI" id="CHEBI:140347"/>
        <dbReference type="EC" id="3.5.2.6"/>
    </reaction>
</comment>
<dbReference type="GO" id="GO:0003684">
    <property type="term" value="F:damaged DNA binding"/>
    <property type="evidence" value="ECO:0007669"/>
    <property type="project" value="TreeGrafter"/>
</dbReference>
<dbReference type="GO" id="GO:0000781">
    <property type="term" value="C:chromosome, telomeric region"/>
    <property type="evidence" value="ECO:0007669"/>
    <property type="project" value="UniProtKB-SubCell"/>
</dbReference>
<dbReference type="GO" id="GO:0031848">
    <property type="term" value="P:protection from non-homologous end joining at telomere"/>
    <property type="evidence" value="ECO:0007669"/>
    <property type="project" value="Ensembl"/>
</dbReference>
<dbReference type="EC" id="3.5.2.6" evidence="5"/>
<comment type="similarity">
    <text evidence="4">Belongs to the DNA repair metallo-beta-lactamase (DRMBL) family.</text>
</comment>
<evidence type="ECO:0000256" key="4">
    <source>
        <dbReference type="ARBA" id="ARBA00010304"/>
    </source>
</evidence>
<sequence>MLGGAAALSWPHHIFRNQQQLNRNPGISFVFLKILCFHNTAELLSHSLENSFRFFKQFLRSHCVTELNTLMRMLSCSVENELCHTALTPAFCSVRCWPSNRAGCLHRSAGLFGSVGSRAAHLAAQLIRQHPQHRVVIGVYSLGKEELLVDLALEFSTWVVVSPSRLEQMRLLELPEVFTTEEGAGRIHAVDIAEIRWDTLVSWNVLHPTIAILPTGRPMKVTHPQIHLIPYSDHSSFSELCEFVKWLKPCSVIPIVKDSRCHASFQKYLSPDHQAPSGLGIPKPLQVSVQRQSKTKKQKSVCLVKRAAQHTVPKGVVYESLEEHTEQSDGLRAVTAPQQNSHESAFCSPEDGICFYDCEEKEPSGEQPGGAIAAGTAGQLLLSDEDFPNELPKQYLLTPLNALKQISFYKAVEDLFSRWEVS</sequence>
<keyword evidence="13" id="KW-0539">Nucleus</keyword>
<evidence type="ECO:0000256" key="2">
    <source>
        <dbReference type="ARBA" id="ARBA00004123"/>
    </source>
</evidence>
<evidence type="ECO:0000259" key="17">
    <source>
        <dbReference type="Pfam" id="PF07522"/>
    </source>
</evidence>
<name>G1NRG7_MELGA</name>
<dbReference type="GO" id="GO:0008800">
    <property type="term" value="F:beta-lactamase activity"/>
    <property type="evidence" value="ECO:0007669"/>
    <property type="project" value="UniProtKB-EC"/>
</dbReference>
<dbReference type="PANTHER" id="PTHR23240:SF26">
    <property type="entry name" value="5' EXONUCLEASE APOLLO"/>
    <property type="match status" value="1"/>
</dbReference>
<reference evidence="18" key="3">
    <citation type="submission" date="2025-09" db="UniProtKB">
        <authorList>
            <consortium name="Ensembl"/>
        </authorList>
    </citation>
    <scope>IDENTIFICATION</scope>
</reference>
<evidence type="ECO:0000256" key="14">
    <source>
        <dbReference type="ARBA" id="ARBA00039555"/>
    </source>
</evidence>
<dbReference type="Bgee" id="ENSMGAG00000015672">
    <property type="expression patterns" value="Expressed in bursa of Fabricius and 12 other cell types or tissues"/>
</dbReference>
<accession>G1NRG7</accession>
<reference evidence="18" key="2">
    <citation type="submission" date="2025-08" db="UniProtKB">
        <authorList>
            <consortium name="Ensembl"/>
        </authorList>
    </citation>
    <scope>IDENTIFICATION</scope>
</reference>
<keyword evidence="12" id="KW-0234">DNA repair</keyword>
<dbReference type="FunCoup" id="G1NRG7">
    <property type="interactions" value="166"/>
</dbReference>
<dbReference type="FunFam" id="3.40.50.12650:FF:000003">
    <property type="entry name" value="DNA cross-link repair 1B"/>
    <property type="match status" value="1"/>
</dbReference>
<comment type="subcellular location">
    <subcellularLocation>
        <location evidence="3">Chromosome</location>
        <location evidence="3">Telomere</location>
    </subcellularLocation>
    <subcellularLocation>
        <location evidence="2">Nucleus</location>
    </subcellularLocation>
</comment>
<reference evidence="18 19" key="1">
    <citation type="journal article" date="2010" name="PLoS Biol.">
        <title>Multi-platform next-generation sequencing of the domestic turkey (Meleagris gallopavo): genome assembly and analysis.</title>
        <authorList>
            <person name="Dalloul R.A."/>
            <person name="Long J.A."/>
            <person name="Zimin A.V."/>
            <person name="Aslam L."/>
            <person name="Beal K."/>
            <person name="Blomberg L.A."/>
            <person name="Bouffard P."/>
            <person name="Burt D.W."/>
            <person name="Crasta O."/>
            <person name="Crooijmans R.P."/>
            <person name="Cooper K."/>
            <person name="Coulombe R.A."/>
            <person name="De S."/>
            <person name="Delany M.E."/>
            <person name="Dodgson J.B."/>
            <person name="Dong J.J."/>
            <person name="Evans C."/>
            <person name="Frederickson K.M."/>
            <person name="Flicek P."/>
            <person name="Florea L."/>
            <person name="Folkerts O."/>
            <person name="Groenen M.A."/>
            <person name="Harkins T.T."/>
            <person name="Herrero J."/>
            <person name="Hoffmann S."/>
            <person name="Megens H.J."/>
            <person name="Jiang A."/>
            <person name="de Jong P."/>
            <person name="Kaiser P."/>
            <person name="Kim H."/>
            <person name="Kim K.W."/>
            <person name="Kim S."/>
            <person name="Langenberger D."/>
            <person name="Lee M.K."/>
            <person name="Lee T."/>
            <person name="Mane S."/>
            <person name="Marcais G."/>
            <person name="Marz M."/>
            <person name="McElroy A.P."/>
            <person name="Modise T."/>
            <person name="Nefedov M."/>
            <person name="Notredame C."/>
            <person name="Paton I.R."/>
            <person name="Payne W.S."/>
            <person name="Pertea G."/>
            <person name="Prickett D."/>
            <person name="Puiu D."/>
            <person name="Qioa D."/>
            <person name="Raineri E."/>
            <person name="Ruffier M."/>
            <person name="Salzberg S.L."/>
            <person name="Schatz M.C."/>
            <person name="Scheuring C."/>
            <person name="Schmidt C.J."/>
            <person name="Schroeder S."/>
            <person name="Searle S.M."/>
            <person name="Smith E.J."/>
            <person name="Smith J."/>
            <person name="Sonstegard T.S."/>
            <person name="Stadler P.F."/>
            <person name="Tafer H."/>
            <person name="Tu Z.J."/>
            <person name="Van Tassell C.P."/>
            <person name="Vilella A.J."/>
            <person name="Williams K.P."/>
            <person name="Yorke J.A."/>
            <person name="Zhang L."/>
            <person name="Zhang H.B."/>
            <person name="Zhang X."/>
            <person name="Zhang Y."/>
            <person name="Reed K.M."/>
        </authorList>
    </citation>
    <scope>NUCLEOTIDE SEQUENCE [LARGE SCALE GENOMIC DNA]</scope>
</reference>
<keyword evidence="8" id="KW-0227">DNA damage</keyword>
<dbReference type="HOGENOM" id="CLU_978398_0_0_1"/>
<dbReference type="InterPro" id="IPR011084">
    <property type="entry name" value="DRMBL"/>
</dbReference>
<dbReference type="GO" id="GO:0044877">
    <property type="term" value="F:protein-containing complex binding"/>
    <property type="evidence" value="ECO:0007669"/>
    <property type="project" value="Ensembl"/>
</dbReference>
<keyword evidence="11" id="KW-0779">Telomere</keyword>
<dbReference type="GO" id="GO:0006303">
    <property type="term" value="P:double-strand break repair via nonhomologous end joining"/>
    <property type="evidence" value="ECO:0007669"/>
    <property type="project" value="TreeGrafter"/>
</dbReference>
<keyword evidence="9" id="KW-0378">Hydrolase</keyword>
<evidence type="ECO:0000256" key="12">
    <source>
        <dbReference type="ARBA" id="ARBA00023204"/>
    </source>
</evidence>
<dbReference type="InParanoid" id="G1NRG7"/>
<evidence type="ECO:0000256" key="10">
    <source>
        <dbReference type="ARBA" id="ARBA00022839"/>
    </source>
</evidence>
<dbReference type="InterPro" id="IPR036291">
    <property type="entry name" value="NAD(P)-bd_dom_sf"/>
</dbReference>
<dbReference type="GO" id="GO:0010833">
    <property type="term" value="P:telomere maintenance via telomere lengthening"/>
    <property type="evidence" value="ECO:0007669"/>
    <property type="project" value="Ensembl"/>
</dbReference>
<evidence type="ECO:0000313" key="18">
    <source>
        <dbReference type="Ensembl" id="ENSMGAP00000016613.3"/>
    </source>
</evidence>
<gene>
    <name evidence="18" type="primary">DCLRE1B</name>
</gene>
<evidence type="ECO:0000256" key="16">
    <source>
        <dbReference type="ARBA" id="ARBA00042738"/>
    </source>
</evidence>
<keyword evidence="10" id="KW-0269">Exonuclease</keyword>
<dbReference type="Ensembl" id="ENSMGAT00000017587.3">
    <property type="protein sequence ID" value="ENSMGAP00000016613.3"/>
    <property type="gene ID" value="ENSMGAG00000015672.3"/>
</dbReference>
<evidence type="ECO:0000256" key="5">
    <source>
        <dbReference type="ARBA" id="ARBA00012865"/>
    </source>
</evidence>
<evidence type="ECO:0000256" key="11">
    <source>
        <dbReference type="ARBA" id="ARBA00022895"/>
    </source>
</evidence>
<evidence type="ECO:0000256" key="6">
    <source>
        <dbReference type="ARBA" id="ARBA00022454"/>
    </source>
</evidence>
<dbReference type="GeneTree" id="ENSGT00940000158175"/>
<evidence type="ECO:0000313" key="19">
    <source>
        <dbReference type="Proteomes" id="UP000001645"/>
    </source>
</evidence>
<keyword evidence="7" id="KW-0540">Nuclease</keyword>
<dbReference type="PANTHER" id="PTHR23240">
    <property type="entry name" value="DNA CROSS-LINK REPAIR PROTEIN PSO2/SNM1-RELATED"/>
    <property type="match status" value="1"/>
</dbReference>
<dbReference type="GO" id="GO:0005813">
    <property type="term" value="C:centrosome"/>
    <property type="evidence" value="ECO:0007669"/>
    <property type="project" value="Ensembl"/>
</dbReference>
<evidence type="ECO:0000256" key="7">
    <source>
        <dbReference type="ARBA" id="ARBA00022722"/>
    </source>
</evidence>
<proteinExistence type="inferred from homology"/>
<dbReference type="AlphaFoldDB" id="G1NRG7"/>
<keyword evidence="6" id="KW-0158">Chromosome</keyword>
<evidence type="ECO:0000256" key="3">
    <source>
        <dbReference type="ARBA" id="ARBA00004574"/>
    </source>
</evidence>
<dbReference type="GO" id="GO:0042803">
    <property type="term" value="F:protein homodimerization activity"/>
    <property type="evidence" value="ECO:0007669"/>
    <property type="project" value="Ensembl"/>
</dbReference>
<protein>
    <recommendedName>
        <fullName evidence="14">5' exonuclease Apollo</fullName>
        <ecNumber evidence="5">3.5.2.6</ecNumber>
    </recommendedName>
    <alternativeName>
        <fullName evidence="15">DNA cross-link repair 1B protein</fullName>
    </alternativeName>
    <alternativeName>
        <fullName evidence="16">SNM1 homolog B</fullName>
    </alternativeName>
</protein>
<dbReference type="Pfam" id="PF07522">
    <property type="entry name" value="DRMBL"/>
    <property type="match status" value="1"/>
</dbReference>
<dbReference type="SUPFAM" id="SSF51735">
    <property type="entry name" value="NAD(P)-binding Rossmann-fold domains"/>
    <property type="match status" value="1"/>
</dbReference>
<dbReference type="InterPro" id="IPR036866">
    <property type="entry name" value="RibonucZ/Hydroxyglut_hydro"/>
</dbReference>
<dbReference type="Gene3D" id="3.60.15.10">
    <property type="entry name" value="Ribonuclease Z/Hydroxyacylglutathione hydrolase-like"/>
    <property type="match status" value="1"/>
</dbReference>
<dbReference type="Gene3D" id="3.40.50.12650">
    <property type="match status" value="1"/>
</dbReference>
<evidence type="ECO:0000256" key="9">
    <source>
        <dbReference type="ARBA" id="ARBA00022801"/>
    </source>
</evidence>
<dbReference type="GO" id="GO:0036297">
    <property type="term" value="P:interstrand cross-link repair"/>
    <property type="evidence" value="ECO:0007669"/>
    <property type="project" value="Ensembl"/>
</dbReference>
<dbReference type="Proteomes" id="UP000001645">
    <property type="component" value="Chromosome 28"/>
</dbReference>